<feature type="coiled-coil region" evidence="1">
    <location>
        <begin position="7"/>
        <end position="34"/>
    </location>
</feature>
<proteinExistence type="predicted"/>
<reference evidence="4 5" key="1">
    <citation type="submission" date="2019-04" db="EMBL/GenBank/DDBJ databases">
        <title>A reverse ecology approach based on a biological definition of microbial populations.</title>
        <authorList>
            <person name="Arevalo P."/>
            <person name="Vaninsberghe D."/>
            <person name="Elsherbini J."/>
            <person name="Gore J."/>
            <person name="Polz M."/>
        </authorList>
    </citation>
    <scope>NUCLEOTIDE SEQUENCE [LARGE SCALE GENOMIC DNA]</scope>
    <source>
        <strain evidence="2 4">10N.261.46.E4</strain>
        <strain evidence="3 5">10N.261.46.F4</strain>
    </source>
</reference>
<gene>
    <name evidence="3" type="ORF">FCV50_07010</name>
    <name evidence="2" type="ORF">FCV52_21005</name>
</gene>
<dbReference type="Proteomes" id="UP000307574">
    <property type="component" value="Unassembled WGS sequence"/>
</dbReference>
<evidence type="ECO:0000313" key="5">
    <source>
        <dbReference type="Proteomes" id="UP000307574"/>
    </source>
</evidence>
<dbReference type="Proteomes" id="UP000305234">
    <property type="component" value="Unassembled WGS sequence"/>
</dbReference>
<evidence type="ECO:0000313" key="4">
    <source>
        <dbReference type="Proteomes" id="UP000305234"/>
    </source>
</evidence>
<evidence type="ECO:0000313" key="2">
    <source>
        <dbReference type="EMBL" id="TKF21425.1"/>
    </source>
</evidence>
<keyword evidence="1" id="KW-0175">Coiled coil</keyword>
<comment type="caution">
    <text evidence="3">The sequence shown here is derived from an EMBL/GenBank/DDBJ whole genome shotgun (WGS) entry which is preliminary data.</text>
</comment>
<name>A0A4V6WWN2_9VIBR</name>
<dbReference type="EMBL" id="SYUV01000020">
    <property type="protein sequence ID" value="TKF33628.1"/>
    <property type="molecule type" value="Genomic_DNA"/>
</dbReference>
<sequence length="293" mass="34246">MTYTGYQAISKEELEELEEERLELLTSFKLHLEKFCKYLNLDLDQQAAFRSISWTLKARLSNPKHTPEKWNGIRISGKGHISLKMIEEVKSVASTIVNDLACKIAASSQQLLCNDIALRGSPELIAAKLTHRYLFGHKRFFDIDPTPDIPSVHHYEIDAFSEYYLLDRVQVHYESQYHRYKLWDGRSIAIFSSCLFDTKSEVHTFFDSPNLIHLLGDDQEAIDRKWFKEECIECWLELNAEAPLHEYTELAYPDDNGVIFAEYVPLTMVSEDVWDALYERYQNKLEKNIMHPI</sequence>
<protein>
    <submittedName>
        <fullName evidence="3">Uncharacterized protein</fullName>
    </submittedName>
</protein>
<organism evidence="3 5">
    <name type="scientific">Vibrio kanaloae</name>
    <dbReference type="NCBI Taxonomy" id="170673"/>
    <lineage>
        <taxon>Bacteria</taxon>
        <taxon>Pseudomonadati</taxon>
        <taxon>Pseudomonadota</taxon>
        <taxon>Gammaproteobacteria</taxon>
        <taxon>Vibrionales</taxon>
        <taxon>Vibrionaceae</taxon>
        <taxon>Vibrio</taxon>
    </lineage>
</organism>
<evidence type="ECO:0000256" key="1">
    <source>
        <dbReference type="SAM" id="Coils"/>
    </source>
</evidence>
<evidence type="ECO:0000313" key="3">
    <source>
        <dbReference type="EMBL" id="TKF33628.1"/>
    </source>
</evidence>
<accession>A0A4V6WWN2</accession>
<dbReference type="EMBL" id="SYUW01000086">
    <property type="protein sequence ID" value="TKF21425.1"/>
    <property type="molecule type" value="Genomic_DNA"/>
</dbReference>
<dbReference type="AlphaFoldDB" id="A0A4V6WWN2"/>
<dbReference type="RefSeq" id="WP_136979796.1">
    <property type="nucleotide sequence ID" value="NZ_JBFRJO010000070.1"/>
</dbReference>